<proteinExistence type="evidence at transcript level"/>
<dbReference type="AlphaFoldDB" id="R4G3N9"/>
<dbReference type="GO" id="GO:0005739">
    <property type="term" value="C:mitochondrion"/>
    <property type="evidence" value="ECO:0007669"/>
    <property type="project" value="TreeGrafter"/>
</dbReference>
<dbReference type="HOGENOM" id="CLU_046586_0_0_1"/>
<dbReference type="GO" id="GO:0008757">
    <property type="term" value="F:S-adenosylmethionine-dependent methyltransferase activity"/>
    <property type="evidence" value="ECO:0007669"/>
    <property type="project" value="InterPro"/>
</dbReference>
<accession>R4G3N9</accession>
<evidence type="ECO:0000313" key="3">
    <source>
        <dbReference type="EMBL" id="JAA75450.1"/>
    </source>
</evidence>
<dbReference type="VEuPathDB" id="VectorBase:RPRC004963"/>
<dbReference type="PANTHER" id="PTHR13090:SF1">
    <property type="entry name" value="ARGININE-HYDROXYLASE NDUFAF5, MITOCHONDRIAL"/>
    <property type="match status" value="1"/>
</dbReference>
<keyword evidence="1 3" id="KW-0489">Methyltransferase</keyword>
<dbReference type="SUPFAM" id="SSF53335">
    <property type="entry name" value="S-adenosyl-L-methionine-dependent methyltransferases"/>
    <property type="match status" value="1"/>
</dbReference>
<dbReference type="CDD" id="cd02440">
    <property type="entry name" value="AdoMet_MTases"/>
    <property type="match status" value="1"/>
</dbReference>
<dbReference type="Gene3D" id="3.40.50.150">
    <property type="entry name" value="Vaccinia Virus protein VP39"/>
    <property type="match status" value="1"/>
</dbReference>
<evidence type="ECO:0000256" key="2">
    <source>
        <dbReference type="ARBA" id="ARBA00022679"/>
    </source>
</evidence>
<protein>
    <submittedName>
        <fullName evidence="3">Putative methyltransferase</fullName>
    </submittedName>
</protein>
<organism evidence="3">
    <name type="scientific">Rhodnius prolixus</name>
    <name type="common">Triatomid bug</name>
    <dbReference type="NCBI Taxonomy" id="13249"/>
    <lineage>
        <taxon>Eukaryota</taxon>
        <taxon>Metazoa</taxon>
        <taxon>Ecdysozoa</taxon>
        <taxon>Arthropoda</taxon>
        <taxon>Hexapoda</taxon>
        <taxon>Insecta</taxon>
        <taxon>Pterygota</taxon>
        <taxon>Neoptera</taxon>
        <taxon>Paraneoptera</taxon>
        <taxon>Hemiptera</taxon>
        <taxon>Heteroptera</taxon>
        <taxon>Panheteroptera</taxon>
        <taxon>Cimicomorpha</taxon>
        <taxon>Reduviidae</taxon>
        <taxon>Triatominae</taxon>
        <taxon>Rhodnius</taxon>
    </lineage>
</organism>
<dbReference type="GO" id="GO:0032259">
    <property type="term" value="P:methylation"/>
    <property type="evidence" value="ECO:0007669"/>
    <property type="project" value="UniProtKB-KW"/>
</dbReference>
<dbReference type="EMBL" id="GAHY01002060">
    <property type="protein sequence ID" value="JAA75450.1"/>
    <property type="molecule type" value="mRNA"/>
</dbReference>
<dbReference type="GO" id="GO:0032981">
    <property type="term" value="P:mitochondrial respiratory chain complex I assembly"/>
    <property type="evidence" value="ECO:0007669"/>
    <property type="project" value="TreeGrafter"/>
</dbReference>
<name>R4G3N9_RHOPR</name>
<dbReference type="InterPro" id="IPR050602">
    <property type="entry name" value="Malonyl-ACP_OMT"/>
</dbReference>
<sequence>MFCHLRKRLCFFGYKLCKCELEKLFIKHQLTASLTTLRMVHQETVMNVFDRRSKLLQKTRASNLEEVELYDYLKDEVGYRLTDRIFDIKRTFNKVVDLGCGRGNASKNVFADCVENLIMCDMSETMLNKAVLPEESVKVSKVVVDEEELPFEEDSVDMVMSNLSLHWVNNLPGTFSQVLKCLKNDGVFLGSVFGGDTLFELRASLQLAETERTGGISPHISPFTDVRDVGGLLNQAGFTMLTIDCDEVVVKYPSVFELMWDLKGMAENNCTWVRSHHLRKEVMIAASAIYKELYGTDEFVPATFQILYFVAWKPDPSQPKPAKRGSATHSLDSLGNIIKWKRKSTLMKLEFN</sequence>
<dbReference type="PANTHER" id="PTHR13090">
    <property type="entry name" value="ARGININE-HYDROXYLASE NDUFAF5, MITOCHONDRIAL"/>
    <property type="match status" value="1"/>
</dbReference>
<dbReference type="InterPro" id="IPR029063">
    <property type="entry name" value="SAM-dependent_MTases_sf"/>
</dbReference>
<dbReference type="Pfam" id="PF13489">
    <property type="entry name" value="Methyltransf_23"/>
    <property type="match status" value="1"/>
</dbReference>
<reference evidence="3" key="1">
    <citation type="submission" date="2013-04" db="EMBL/GenBank/DDBJ databases">
        <title>An insight into the transcriptome of the digestive tract of the blood sucking bug, Rhodnius prolixus.</title>
        <authorList>
            <person name="Ribeiro J.M.C."/>
            <person name="Genta F.A."/>
            <person name="Sorgine M.H.F."/>
            <person name="Paiva-Silva G.O."/>
            <person name="Majerowicz D."/>
            <person name="Medeiros M."/>
            <person name="Koerich L."/>
            <person name="Terra W.R."/>
            <person name="Ferreira C."/>
            <person name="Pimentel A.C."/>
            <person name="Bisch P.M."/>
            <person name="Diniz M.M.P."/>
            <person name="Nascimento R."/>
            <person name="Salmon D."/>
            <person name="Silber A.M."/>
            <person name="Alves M."/>
            <person name="Oliveira M.F."/>
            <person name="Gondim K.C."/>
            <person name="Silva Neto M.A.C."/>
            <person name="Atella G.C."/>
            <person name="Araujo H."/>
            <person name="Dias F.S."/>
            <person name="Polycarpo C.R."/>
            <person name="Fampa P."/>
            <person name="Melo A.C."/>
            <person name="Tanaka A.S."/>
            <person name="Balczun C."/>
            <person name="Oliveira J.H.M."/>
            <person name="Goncalves R."/>
            <person name="Lazoski C."/>
            <person name="Pereira M.A."/>
            <person name="Rivera-Pomar R."/>
            <person name="Diambra L."/>
            <person name="Schaub G.A."/>
            <person name="Garcia E.S."/>
            <person name="Azambuja P."/>
            <person name="Braz G.R.C."/>
            <person name="Oliveira P.L."/>
        </authorList>
    </citation>
    <scope>NUCLEOTIDE SEQUENCE</scope>
</reference>
<keyword evidence="2 3" id="KW-0808">Transferase</keyword>
<evidence type="ECO:0000256" key="1">
    <source>
        <dbReference type="ARBA" id="ARBA00022603"/>
    </source>
</evidence>